<accession>A0A2H0LU18</accession>
<evidence type="ECO:0000313" key="3">
    <source>
        <dbReference type="Proteomes" id="UP000230859"/>
    </source>
</evidence>
<dbReference type="InterPro" id="IPR011008">
    <property type="entry name" value="Dimeric_a/b-barrel"/>
</dbReference>
<dbReference type="InterPro" id="IPR007138">
    <property type="entry name" value="ABM_dom"/>
</dbReference>
<feature type="domain" description="ABM" evidence="1">
    <location>
        <begin position="6"/>
        <end position="94"/>
    </location>
</feature>
<keyword evidence="2" id="KW-0560">Oxidoreductase</keyword>
<sequence length="109" mass="11870">MKDKPITVVARIRAKQGKEAQVREALLGLVGPTHAEAGCLQYDLHQSKLDPALFLFYENWSSQKALDQHFKTPHLLALGAKADVLFAEPVSITAWEMISSPKAAAGLSS</sequence>
<dbReference type="Pfam" id="PF03992">
    <property type="entry name" value="ABM"/>
    <property type="match status" value="1"/>
</dbReference>
<protein>
    <submittedName>
        <fullName evidence="2">Antibiotic biosynthesis monooxygenase</fullName>
    </submittedName>
</protein>
<dbReference type="PANTHER" id="PTHR33336">
    <property type="entry name" value="QUINOL MONOOXYGENASE YGIN-RELATED"/>
    <property type="match status" value="1"/>
</dbReference>
<keyword evidence="2" id="KW-0503">Monooxygenase</keyword>
<organism evidence="2 3">
    <name type="scientific">Candidatus Abzuiibacterium crystallinum</name>
    <dbReference type="NCBI Taxonomy" id="1974748"/>
    <lineage>
        <taxon>Bacteria</taxon>
        <taxon>Pseudomonadati</taxon>
        <taxon>Candidatus Omnitrophota</taxon>
        <taxon>Candidatus Abzuiibacterium</taxon>
    </lineage>
</organism>
<evidence type="ECO:0000313" key="2">
    <source>
        <dbReference type="EMBL" id="PIQ86995.1"/>
    </source>
</evidence>
<gene>
    <name evidence="2" type="ORF">COV74_02295</name>
</gene>
<dbReference type="SUPFAM" id="SSF54909">
    <property type="entry name" value="Dimeric alpha+beta barrel"/>
    <property type="match status" value="1"/>
</dbReference>
<dbReference type="Gene3D" id="3.30.70.100">
    <property type="match status" value="1"/>
</dbReference>
<comment type="caution">
    <text evidence="2">The sequence shown here is derived from an EMBL/GenBank/DDBJ whole genome shotgun (WGS) entry which is preliminary data.</text>
</comment>
<name>A0A2H0LU18_9BACT</name>
<evidence type="ECO:0000259" key="1">
    <source>
        <dbReference type="PROSITE" id="PS51725"/>
    </source>
</evidence>
<dbReference type="PANTHER" id="PTHR33336:SF3">
    <property type="entry name" value="ABM DOMAIN-CONTAINING PROTEIN"/>
    <property type="match status" value="1"/>
</dbReference>
<dbReference type="PROSITE" id="PS51725">
    <property type="entry name" value="ABM"/>
    <property type="match status" value="1"/>
</dbReference>
<proteinExistence type="predicted"/>
<dbReference type="InterPro" id="IPR050744">
    <property type="entry name" value="AI-2_Isomerase_LsrG"/>
</dbReference>
<dbReference type="Proteomes" id="UP000230859">
    <property type="component" value="Unassembled WGS sequence"/>
</dbReference>
<dbReference type="AlphaFoldDB" id="A0A2H0LU18"/>
<dbReference type="GO" id="GO:0004497">
    <property type="term" value="F:monooxygenase activity"/>
    <property type="evidence" value="ECO:0007669"/>
    <property type="project" value="UniProtKB-KW"/>
</dbReference>
<dbReference type="EMBL" id="PCVY01000022">
    <property type="protein sequence ID" value="PIQ86995.1"/>
    <property type="molecule type" value="Genomic_DNA"/>
</dbReference>
<reference evidence="2 3" key="1">
    <citation type="submission" date="2017-09" db="EMBL/GenBank/DDBJ databases">
        <title>Depth-based differentiation of microbial function through sediment-hosted aquifers and enrichment of novel symbionts in the deep terrestrial subsurface.</title>
        <authorList>
            <person name="Probst A.J."/>
            <person name="Ladd B."/>
            <person name="Jarett J.K."/>
            <person name="Geller-Mcgrath D.E."/>
            <person name="Sieber C.M."/>
            <person name="Emerson J.B."/>
            <person name="Anantharaman K."/>
            <person name="Thomas B.C."/>
            <person name="Malmstrom R."/>
            <person name="Stieglmeier M."/>
            <person name="Klingl A."/>
            <person name="Woyke T."/>
            <person name="Ryan C.M."/>
            <person name="Banfield J.F."/>
        </authorList>
    </citation>
    <scope>NUCLEOTIDE SEQUENCE [LARGE SCALE GENOMIC DNA]</scope>
    <source>
        <strain evidence="2">CG11_big_fil_rev_8_21_14_0_20_45_26</strain>
    </source>
</reference>